<keyword evidence="2" id="KW-0732">Signal</keyword>
<dbReference type="EMBL" id="GU474916">
    <property type="protein sequence ID" value="ADI19301.1"/>
    <property type="molecule type" value="Genomic_DNA"/>
</dbReference>
<evidence type="ECO:0000256" key="2">
    <source>
        <dbReference type="ARBA" id="ARBA00022729"/>
    </source>
</evidence>
<dbReference type="InterPro" id="IPR028081">
    <property type="entry name" value="Leu-bd"/>
</dbReference>
<protein>
    <recommendedName>
        <fullName evidence="4">Leucine-binding protein domain-containing protein</fullName>
    </recommendedName>
</protein>
<dbReference type="InterPro" id="IPR028082">
    <property type="entry name" value="Peripla_BP_I"/>
</dbReference>
<dbReference type="PROSITE" id="PS50005">
    <property type="entry name" value="TPR"/>
    <property type="match status" value="1"/>
</dbReference>
<evidence type="ECO:0000259" key="4">
    <source>
        <dbReference type="Pfam" id="PF13458"/>
    </source>
</evidence>
<dbReference type="SUPFAM" id="SSF53822">
    <property type="entry name" value="Periplasmic binding protein-like I"/>
    <property type="match status" value="1"/>
</dbReference>
<comment type="similarity">
    <text evidence="1">Belongs to the leucine-binding protein family.</text>
</comment>
<dbReference type="Pfam" id="PF13458">
    <property type="entry name" value="Peripla_BP_6"/>
    <property type="match status" value="1"/>
</dbReference>
<organism evidence="5">
    <name type="scientific">uncultured Fidelibacterota bacterium HF0500_01L02</name>
    <dbReference type="NCBI Taxonomy" id="710790"/>
    <lineage>
        <taxon>Bacteria</taxon>
        <taxon>Pseudomonadati</taxon>
        <taxon>Fidelibacterota</taxon>
        <taxon>environmental samples</taxon>
    </lineage>
</organism>
<dbReference type="Gene3D" id="1.25.40.10">
    <property type="entry name" value="Tetratricopeptide repeat domain"/>
    <property type="match status" value="1"/>
</dbReference>
<evidence type="ECO:0000256" key="1">
    <source>
        <dbReference type="ARBA" id="ARBA00010062"/>
    </source>
</evidence>
<feature type="domain" description="Leucine-binding protein" evidence="4">
    <location>
        <begin position="226"/>
        <end position="402"/>
    </location>
</feature>
<evidence type="ECO:0000313" key="5">
    <source>
        <dbReference type="EMBL" id="ADI19301.1"/>
    </source>
</evidence>
<dbReference type="AlphaFoldDB" id="E0XY10"/>
<dbReference type="InterPro" id="IPR019734">
    <property type="entry name" value="TPR_rpt"/>
</dbReference>
<evidence type="ECO:0000256" key="3">
    <source>
        <dbReference type="PROSITE-ProRule" id="PRU00339"/>
    </source>
</evidence>
<proteinExistence type="inferred from homology"/>
<dbReference type="InterPro" id="IPR011990">
    <property type="entry name" value="TPR-like_helical_dom_sf"/>
</dbReference>
<keyword evidence="3" id="KW-0802">TPR repeat</keyword>
<name>E0XY10_9BACT</name>
<accession>E0XY10</accession>
<dbReference type="Gene3D" id="3.40.50.2300">
    <property type="match status" value="2"/>
</dbReference>
<reference evidence="5" key="1">
    <citation type="journal article" date="2011" name="Environ. Microbiol.">
        <title>Time-series analyses of Monterey Bay coastal microbial picoplankton using a 'genome proxy' microarray.</title>
        <authorList>
            <person name="Rich V.I."/>
            <person name="Pham V.D."/>
            <person name="Eppley J."/>
            <person name="Shi Y."/>
            <person name="DeLong E.F."/>
        </authorList>
    </citation>
    <scope>NUCLEOTIDE SEQUENCE</scope>
</reference>
<dbReference type="SUPFAM" id="SSF48452">
    <property type="entry name" value="TPR-like"/>
    <property type="match status" value="1"/>
</dbReference>
<sequence length="624" mass="70158">MKILRIAILFSLFSLTSGQNWIQAQVHERQFNQALSNYNNGRYATSETILNQILLNEPGVYEEPVLLLLLKSQVGFNNNTKARETSSKILTKFPKSKYLANVMESLGDLYVNETNYSSAYRMYHRSISLSINPEYSQKIDMKLLKLIQIGLSSSLLNELLILEPNPKFRNIHLIARANSEILSGRPDDAAITLNKVDPTSLPDIYALFFKNLLRASYKPSSPVLMVGIVLPLSGDQIEEGEAFLTGFYEGEKSVGETKQRLSIIVQDSRSTNLQAIMQAQNLEKMNQLKALICSLDDQASLAVTSALSSTNIPIITTNLQRDDLSKIYNKSFHFYSTLAMQGRMAARYIVSELGLSNIAVIAPANQDGEIQTDSFIRELDHLGSNVVVTEWYSGEPINLKRQFKSLRQVAFDLLPKEENYDEALGMDIDSLDALFDVSAEDFFDLPKQKKKKMTSSDSSKVFLNTIQAIYLPINKSDLEFIAPQIPMYNLDTKLIGNGNWQNLNILQKDNIGPHLKGLSLLTNFFHTKVDSIDYEGDQLNAYYSGYNTAKILIAIDLENQSRQSLNQSLKNINFHVGEGFYYSPSVLNKQVNSAFQLLEFDGEGFIHQGVFQGDSLQLVLPQNP</sequence>
<feature type="repeat" description="TPR" evidence="3">
    <location>
        <begin position="100"/>
        <end position="133"/>
    </location>
</feature>